<name>A0A239CY35_9RHOB</name>
<dbReference type="AlphaFoldDB" id="A0A239CY35"/>
<dbReference type="SMART" id="SM00382">
    <property type="entry name" value="AAA"/>
    <property type="match status" value="2"/>
</dbReference>
<feature type="domain" description="ABC transporter" evidence="8">
    <location>
        <begin position="12"/>
        <end position="251"/>
    </location>
</feature>
<dbReference type="Pfam" id="PF08352">
    <property type="entry name" value="oligo_HPY"/>
    <property type="match status" value="1"/>
</dbReference>
<feature type="domain" description="ABC transporter" evidence="8">
    <location>
        <begin position="270"/>
        <end position="514"/>
    </location>
</feature>
<evidence type="ECO:0000256" key="1">
    <source>
        <dbReference type="ARBA" id="ARBA00004417"/>
    </source>
</evidence>
<evidence type="ECO:0000256" key="3">
    <source>
        <dbReference type="ARBA" id="ARBA00022448"/>
    </source>
</evidence>
<protein>
    <submittedName>
        <fullName evidence="9">Peptide/nickel transport system ATP-binding protein</fullName>
    </submittedName>
</protein>
<dbReference type="Proteomes" id="UP000198426">
    <property type="component" value="Unassembled WGS sequence"/>
</dbReference>
<dbReference type="PANTHER" id="PTHR43297:SF2">
    <property type="entry name" value="DIPEPTIDE TRANSPORT ATP-BINDING PROTEIN DPPD"/>
    <property type="match status" value="1"/>
</dbReference>
<keyword evidence="10" id="KW-1185">Reference proteome</keyword>
<keyword evidence="4" id="KW-1003">Cell membrane</keyword>
<comment type="similarity">
    <text evidence="2">Belongs to the ABC transporter superfamily.</text>
</comment>
<evidence type="ECO:0000256" key="5">
    <source>
        <dbReference type="ARBA" id="ARBA00022741"/>
    </source>
</evidence>
<proteinExistence type="inferred from homology"/>
<dbReference type="EMBL" id="FZOY01000001">
    <property type="protein sequence ID" value="SNS25125.1"/>
    <property type="molecule type" value="Genomic_DNA"/>
</dbReference>
<dbReference type="GO" id="GO:0016887">
    <property type="term" value="F:ATP hydrolysis activity"/>
    <property type="evidence" value="ECO:0007669"/>
    <property type="project" value="InterPro"/>
</dbReference>
<accession>A0A239CY35</accession>
<dbReference type="CDD" id="cd03257">
    <property type="entry name" value="ABC_NikE_OppD_transporters"/>
    <property type="match status" value="2"/>
</dbReference>
<organism evidence="9 10">
    <name type="scientific">Tropicimonas sediminicola</name>
    <dbReference type="NCBI Taxonomy" id="1031541"/>
    <lineage>
        <taxon>Bacteria</taxon>
        <taxon>Pseudomonadati</taxon>
        <taxon>Pseudomonadota</taxon>
        <taxon>Alphaproteobacteria</taxon>
        <taxon>Rhodobacterales</taxon>
        <taxon>Roseobacteraceae</taxon>
        <taxon>Tropicimonas</taxon>
    </lineage>
</organism>
<dbReference type="Gene3D" id="3.40.50.300">
    <property type="entry name" value="P-loop containing nucleotide triphosphate hydrolases"/>
    <property type="match status" value="2"/>
</dbReference>
<dbReference type="InterPro" id="IPR003593">
    <property type="entry name" value="AAA+_ATPase"/>
</dbReference>
<keyword evidence="5" id="KW-0547">Nucleotide-binding</keyword>
<dbReference type="PROSITE" id="PS00211">
    <property type="entry name" value="ABC_TRANSPORTER_1"/>
    <property type="match status" value="2"/>
</dbReference>
<gene>
    <name evidence="9" type="ORF">SAMN05421757_101548</name>
</gene>
<dbReference type="InterPro" id="IPR013563">
    <property type="entry name" value="Oligopep_ABC_C"/>
</dbReference>
<dbReference type="GO" id="GO:0005524">
    <property type="term" value="F:ATP binding"/>
    <property type="evidence" value="ECO:0007669"/>
    <property type="project" value="UniProtKB-KW"/>
</dbReference>
<dbReference type="GO" id="GO:0005886">
    <property type="term" value="C:plasma membrane"/>
    <property type="evidence" value="ECO:0007669"/>
    <property type="project" value="UniProtKB-SubCell"/>
</dbReference>
<dbReference type="PANTHER" id="PTHR43297">
    <property type="entry name" value="OLIGOPEPTIDE TRANSPORT ATP-BINDING PROTEIN APPD"/>
    <property type="match status" value="1"/>
</dbReference>
<dbReference type="InterPro" id="IPR050388">
    <property type="entry name" value="ABC_Ni/Peptide_Import"/>
</dbReference>
<dbReference type="NCBIfam" id="NF008453">
    <property type="entry name" value="PRK11308.1"/>
    <property type="match status" value="2"/>
</dbReference>
<dbReference type="InterPro" id="IPR017871">
    <property type="entry name" value="ABC_transporter-like_CS"/>
</dbReference>
<dbReference type="PROSITE" id="PS50893">
    <property type="entry name" value="ABC_TRANSPORTER_2"/>
    <property type="match status" value="2"/>
</dbReference>
<dbReference type="GO" id="GO:0015833">
    <property type="term" value="P:peptide transport"/>
    <property type="evidence" value="ECO:0007669"/>
    <property type="project" value="InterPro"/>
</dbReference>
<dbReference type="SUPFAM" id="SSF52540">
    <property type="entry name" value="P-loop containing nucleoside triphosphate hydrolases"/>
    <property type="match status" value="2"/>
</dbReference>
<sequence>MTLDTTAAAGAITVRDLHVRIGEVHAVRGIDFTLSAGRTLALVGESGSGKSMTALALMGLNPPGARVTAERLALDDGTTPQNARGDRIAMIFQEPMTALNPVFTIGDQLCAVYRRHRGGSMRAARERAVELLDRVGVPSARTRLGQYPHMMSGGQRQRVLIAMALMCEPDFLIADEPTTALDVTTQVKLLDLLAGLRDEFGLGMLFITHDLGVVARIADDVAVMKHGEIVETGPCARVLTAPEHSYTRSLIDSLPQPVPPTAHDGAAPVLSAHGLGRVYPPRGMFGGTPFRALTDASLSLSKGEVLGIVGESGCGKSTLARILIGLDRPTEGRVELGGEDMRNLPQKLRARRIQPVFQDPFGSLNPSWTIRRILDLPLRLHTQLDTSARKARVLELLKDVGLPERAAEATPRALSGGQRQRVAIARALAAEPQILICDEPTSALDVSVQAQVLELLRGLIRERDLSMVFISHDLAVVQAICDRVIVMDLGRIVEESATDRLFAAPRHARTQALKDAVLELPDTGTT</sequence>
<reference evidence="9 10" key="1">
    <citation type="submission" date="2017-06" db="EMBL/GenBank/DDBJ databases">
        <authorList>
            <person name="Kim H.J."/>
            <person name="Triplett B.A."/>
        </authorList>
    </citation>
    <scope>NUCLEOTIDE SEQUENCE [LARGE SCALE GENOMIC DNA]</scope>
    <source>
        <strain evidence="9 10">DSM 29339</strain>
    </source>
</reference>
<dbReference type="RefSeq" id="WP_089231042.1">
    <property type="nucleotide sequence ID" value="NZ_FZOY01000001.1"/>
</dbReference>
<evidence type="ECO:0000256" key="6">
    <source>
        <dbReference type="ARBA" id="ARBA00022840"/>
    </source>
</evidence>
<evidence type="ECO:0000256" key="2">
    <source>
        <dbReference type="ARBA" id="ARBA00005417"/>
    </source>
</evidence>
<evidence type="ECO:0000256" key="7">
    <source>
        <dbReference type="ARBA" id="ARBA00023136"/>
    </source>
</evidence>
<keyword evidence="7" id="KW-0472">Membrane</keyword>
<evidence type="ECO:0000313" key="10">
    <source>
        <dbReference type="Proteomes" id="UP000198426"/>
    </source>
</evidence>
<dbReference type="InterPro" id="IPR003439">
    <property type="entry name" value="ABC_transporter-like_ATP-bd"/>
</dbReference>
<dbReference type="NCBIfam" id="NF007739">
    <property type="entry name" value="PRK10419.1"/>
    <property type="match status" value="2"/>
</dbReference>
<dbReference type="InterPro" id="IPR027417">
    <property type="entry name" value="P-loop_NTPase"/>
</dbReference>
<keyword evidence="6 9" id="KW-0067">ATP-binding</keyword>
<evidence type="ECO:0000313" key="9">
    <source>
        <dbReference type="EMBL" id="SNS25125.1"/>
    </source>
</evidence>
<dbReference type="OrthoDB" id="9802264at2"/>
<dbReference type="Pfam" id="PF00005">
    <property type="entry name" value="ABC_tran"/>
    <property type="match status" value="2"/>
</dbReference>
<keyword evidence="3" id="KW-0813">Transport</keyword>
<evidence type="ECO:0000259" key="8">
    <source>
        <dbReference type="PROSITE" id="PS50893"/>
    </source>
</evidence>
<comment type="subcellular location">
    <subcellularLocation>
        <location evidence="1">Cell inner membrane</location>
        <topology evidence="1">Peripheral membrane protein</topology>
    </subcellularLocation>
</comment>
<evidence type="ECO:0000256" key="4">
    <source>
        <dbReference type="ARBA" id="ARBA00022475"/>
    </source>
</evidence>